<name>A0AAW1JAB8_SAPOF</name>
<dbReference type="PANTHER" id="PTHR33103">
    <property type="entry name" value="OS01G0153900 PROTEIN"/>
    <property type="match status" value="1"/>
</dbReference>
<dbReference type="EMBL" id="JBDFQZ010000008">
    <property type="protein sequence ID" value="KAK9700044.1"/>
    <property type="molecule type" value="Genomic_DNA"/>
</dbReference>
<keyword evidence="2" id="KW-1185">Reference proteome</keyword>
<evidence type="ECO:0000313" key="2">
    <source>
        <dbReference type="Proteomes" id="UP001443914"/>
    </source>
</evidence>
<dbReference type="PANTHER" id="PTHR33103:SF19">
    <property type="entry name" value="OS09G0544700 PROTEIN"/>
    <property type="match status" value="1"/>
</dbReference>
<reference evidence="1" key="1">
    <citation type="submission" date="2024-03" db="EMBL/GenBank/DDBJ databases">
        <title>WGS assembly of Saponaria officinalis var. Norfolk2.</title>
        <authorList>
            <person name="Jenkins J."/>
            <person name="Shu S."/>
            <person name="Grimwood J."/>
            <person name="Barry K."/>
            <person name="Goodstein D."/>
            <person name="Schmutz J."/>
            <person name="Leebens-Mack J."/>
            <person name="Osbourn A."/>
        </authorList>
    </citation>
    <scope>NUCLEOTIDE SEQUENCE [LARGE SCALE GENOMIC DNA]</scope>
    <source>
        <strain evidence="1">JIC</strain>
    </source>
</reference>
<sequence>MSGNDVKLSLKLIIDTKAKKVVFAEAGKDFVDFVFHILSLPLGTVVNFMNNKGMNGCLGTVCKSFHLLDSEYFLRAFDRKTVFKPSIEAIVSRLFVGQNPLRDIYKCPSHSQFSFKPEQVCPESGCNMRMNRWCVFDKESILRFVKPTVVYMVKDDLEVQPMSISSIRNHVSDFDYVQEKVVEFGVKEALEILKASLETKAVLTTVF</sequence>
<comment type="caution">
    <text evidence="1">The sequence shown here is derived from an EMBL/GenBank/DDBJ whole genome shotgun (WGS) entry which is preliminary data.</text>
</comment>
<evidence type="ECO:0008006" key="3">
    <source>
        <dbReference type="Google" id="ProtNLM"/>
    </source>
</evidence>
<protein>
    <recommendedName>
        <fullName evidence="3">DUF674 family protein</fullName>
    </recommendedName>
</protein>
<gene>
    <name evidence="1" type="ORF">RND81_08G213600</name>
</gene>
<dbReference type="InterPro" id="IPR007750">
    <property type="entry name" value="DUF674"/>
</dbReference>
<proteinExistence type="predicted"/>
<evidence type="ECO:0000313" key="1">
    <source>
        <dbReference type="EMBL" id="KAK9700044.1"/>
    </source>
</evidence>
<organism evidence="1 2">
    <name type="scientific">Saponaria officinalis</name>
    <name type="common">Common soapwort</name>
    <name type="synonym">Lychnis saponaria</name>
    <dbReference type="NCBI Taxonomy" id="3572"/>
    <lineage>
        <taxon>Eukaryota</taxon>
        <taxon>Viridiplantae</taxon>
        <taxon>Streptophyta</taxon>
        <taxon>Embryophyta</taxon>
        <taxon>Tracheophyta</taxon>
        <taxon>Spermatophyta</taxon>
        <taxon>Magnoliopsida</taxon>
        <taxon>eudicotyledons</taxon>
        <taxon>Gunneridae</taxon>
        <taxon>Pentapetalae</taxon>
        <taxon>Caryophyllales</taxon>
        <taxon>Caryophyllaceae</taxon>
        <taxon>Caryophylleae</taxon>
        <taxon>Saponaria</taxon>
    </lineage>
</organism>
<dbReference type="Proteomes" id="UP001443914">
    <property type="component" value="Unassembled WGS sequence"/>
</dbReference>
<dbReference type="Pfam" id="PF05056">
    <property type="entry name" value="DUF674"/>
    <property type="match status" value="1"/>
</dbReference>
<dbReference type="AlphaFoldDB" id="A0AAW1JAB8"/>
<accession>A0AAW1JAB8</accession>